<proteinExistence type="predicted"/>
<evidence type="ECO:0000313" key="3">
    <source>
        <dbReference type="Proteomes" id="UP000765509"/>
    </source>
</evidence>
<evidence type="ECO:0000313" key="2">
    <source>
        <dbReference type="EMBL" id="MBW0475891.1"/>
    </source>
</evidence>
<feature type="compositionally biased region" description="Basic and acidic residues" evidence="1">
    <location>
        <begin position="94"/>
        <end position="108"/>
    </location>
</feature>
<protein>
    <submittedName>
        <fullName evidence="2">Uncharacterized protein</fullName>
    </submittedName>
</protein>
<accession>A0A9Q3C081</accession>
<reference evidence="2" key="1">
    <citation type="submission" date="2021-03" db="EMBL/GenBank/DDBJ databases">
        <title>Draft genome sequence of rust myrtle Austropuccinia psidii MF-1, a brazilian biotype.</title>
        <authorList>
            <person name="Quecine M.C."/>
            <person name="Pachon D.M.R."/>
            <person name="Bonatelli M.L."/>
            <person name="Correr F.H."/>
            <person name="Franceschini L.M."/>
            <person name="Leite T.F."/>
            <person name="Margarido G.R.A."/>
            <person name="Almeida C.A."/>
            <person name="Ferrarezi J.A."/>
            <person name="Labate C.A."/>
        </authorList>
    </citation>
    <scope>NUCLEOTIDE SEQUENCE</scope>
    <source>
        <strain evidence="2">MF-1</strain>
    </source>
</reference>
<gene>
    <name evidence="2" type="ORF">O181_015606</name>
</gene>
<dbReference type="Proteomes" id="UP000765509">
    <property type="component" value="Unassembled WGS sequence"/>
</dbReference>
<feature type="compositionally biased region" description="Basic residues" evidence="1">
    <location>
        <begin position="58"/>
        <end position="67"/>
    </location>
</feature>
<dbReference type="EMBL" id="AVOT02004272">
    <property type="protein sequence ID" value="MBW0475891.1"/>
    <property type="molecule type" value="Genomic_DNA"/>
</dbReference>
<feature type="compositionally biased region" description="Basic residues" evidence="1">
    <location>
        <begin position="79"/>
        <end position="93"/>
    </location>
</feature>
<feature type="region of interest" description="Disordered" evidence="1">
    <location>
        <begin position="1"/>
        <end position="108"/>
    </location>
</feature>
<dbReference type="AlphaFoldDB" id="A0A9Q3C081"/>
<keyword evidence="3" id="KW-1185">Reference proteome</keyword>
<sequence>MGTEKTQDLLNGWKPMFCKRTSPKDERLVEKPKNFSEDQKKELAQKKENSSVEASQAFKRKNLPQRAPKKDKQAPKSNQKGKKKEKGKAKYKWNKPDPQKSRIPKEEKTAMENVFKLARTFLEFKNKEEERLN</sequence>
<evidence type="ECO:0000256" key="1">
    <source>
        <dbReference type="SAM" id="MobiDB-lite"/>
    </source>
</evidence>
<name>A0A9Q3C081_9BASI</name>
<comment type="caution">
    <text evidence="2">The sequence shown here is derived from an EMBL/GenBank/DDBJ whole genome shotgun (WGS) entry which is preliminary data.</text>
</comment>
<organism evidence="2 3">
    <name type="scientific">Austropuccinia psidii MF-1</name>
    <dbReference type="NCBI Taxonomy" id="1389203"/>
    <lineage>
        <taxon>Eukaryota</taxon>
        <taxon>Fungi</taxon>
        <taxon>Dikarya</taxon>
        <taxon>Basidiomycota</taxon>
        <taxon>Pucciniomycotina</taxon>
        <taxon>Pucciniomycetes</taxon>
        <taxon>Pucciniales</taxon>
        <taxon>Sphaerophragmiaceae</taxon>
        <taxon>Austropuccinia</taxon>
    </lineage>
</organism>
<feature type="compositionally biased region" description="Basic and acidic residues" evidence="1">
    <location>
        <begin position="22"/>
        <end position="50"/>
    </location>
</feature>